<feature type="compositionally biased region" description="Basic and acidic residues" evidence="1">
    <location>
        <begin position="64"/>
        <end position="77"/>
    </location>
</feature>
<keyword evidence="3" id="KW-1185">Reference proteome</keyword>
<dbReference type="EMBL" id="CADEAL010000014">
    <property type="protein sequence ID" value="CAB1412699.1"/>
    <property type="molecule type" value="Genomic_DNA"/>
</dbReference>
<proteinExistence type="predicted"/>
<comment type="caution">
    <text evidence="2">The sequence shown here is derived from an EMBL/GenBank/DDBJ whole genome shotgun (WGS) entry which is preliminary data.</text>
</comment>
<feature type="region of interest" description="Disordered" evidence="1">
    <location>
        <begin position="40"/>
        <end position="98"/>
    </location>
</feature>
<name>A0A9N7Y619_PLEPL</name>
<organism evidence="2 3">
    <name type="scientific">Pleuronectes platessa</name>
    <name type="common">European plaice</name>
    <dbReference type="NCBI Taxonomy" id="8262"/>
    <lineage>
        <taxon>Eukaryota</taxon>
        <taxon>Metazoa</taxon>
        <taxon>Chordata</taxon>
        <taxon>Craniata</taxon>
        <taxon>Vertebrata</taxon>
        <taxon>Euteleostomi</taxon>
        <taxon>Actinopterygii</taxon>
        <taxon>Neopterygii</taxon>
        <taxon>Teleostei</taxon>
        <taxon>Neoteleostei</taxon>
        <taxon>Acanthomorphata</taxon>
        <taxon>Carangaria</taxon>
        <taxon>Pleuronectiformes</taxon>
        <taxon>Pleuronectoidei</taxon>
        <taxon>Pleuronectidae</taxon>
        <taxon>Pleuronectes</taxon>
    </lineage>
</organism>
<gene>
    <name evidence="2" type="ORF">PLEPLA_LOCUS392</name>
</gene>
<evidence type="ECO:0000256" key="1">
    <source>
        <dbReference type="SAM" id="MobiDB-lite"/>
    </source>
</evidence>
<accession>A0A9N7Y619</accession>
<dbReference type="AlphaFoldDB" id="A0A9N7Y619"/>
<reference evidence="2" key="1">
    <citation type="submission" date="2020-03" db="EMBL/GenBank/DDBJ databases">
        <authorList>
            <person name="Weist P."/>
        </authorList>
    </citation>
    <scope>NUCLEOTIDE SEQUENCE</scope>
</reference>
<evidence type="ECO:0000313" key="2">
    <source>
        <dbReference type="EMBL" id="CAB1412699.1"/>
    </source>
</evidence>
<dbReference type="Proteomes" id="UP001153269">
    <property type="component" value="Unassembled WGS sequence"/>
</dbReference>
<protein>
    <submittedName>
        <fullName evidence="2">Uncharacterized protein</fullName>
    </submittedName>
</protein>
<evidence type="ECO:0000313" key="3">
    <source>
        <dbReference type="Proteomes" id="UP001153269"/>
    </source>
</evidence>
<sequence>MYITVLVRCPLNSVYPKLGASQDSRTASWEMLSAVATNSRREIQEAHGRGRIPSESSPPNRTRAVPDIRQADRESTRRGAQLRLGKHLCASPLQRPQP</sequence>